<evidence type="ECO:0000256" key="2">
    <source>
        <dbReference type="SAM" id="SignalP"/>
    </source>
</evidence>
<dbReference type="RefSeq" id="WP_283212528.1">
    <property type="nucleotide sequence ID" value="NZ_JASGBI010000001.1"/>
</dbReference>
<evidence type="ECO:0000256" key="1">
    <source>
        <dbReference type="SAM" id="MobiDB-lite"/>
    </source>
</evidence>
<feature type="signal peptide" evidence="2">
    <location>
        <begin position="1"/>
        <end position="15"/>
    </location>
</feature>
<gene>
    <name evidence="3" type="ORF">QLQ15_09390</name>
</gene>
<dbReference type="Proteomes" id="UP001321580">
    <property type="component" value="Unassembled WGS sequence"/>
</dbReference>
<evidence type="ECO:0000313" key="4">
    <source>
        <dbReference type="Proteomes" id="UP001321580"/>
    </source>
</evidence>
<proteinExistence type="predicted"/>
<feature type="chain" id="PRO_5045958580" description="CopL family metal-binding regulatory protein" evidence="2">
    <location>
        <begin position="16"/>
        <end position="112"/>
    </location>
</feature>
<feature type="region of interest" description="Disordered" evidence="1">
    <location>
        <begin position="27"/>
        <end position="54"/>
    </location>
</feature>
<name>A0ABT6XG46_9GAMM</name>
<dbReference type="EMBL" id="JASGBI010000001">
    <property type="protein sequence ID" value="MDI9239122.1"/>
    <property type="molecule type" value="Genomic_DNA"/>
</dbReference>
<accession>A0ABT6XG46</accession>
<organism evidence="3 4">
    <name type="scientific">Lysobacter stagni</name>
    <dbReference type="NCBI Taxonomy" id="3045172"/>
    <lineage>
        <taxon>Bacteria</taxon>
        <taxon>Pseudomonadati</taxon>
        <taxon>Pseudomonadota</taxon>
        <taxon>Gammaproteobacteria</taxon>
        <taxon>Lysobacterales</taxon>
        <taxon>Lysobacteraceae</taxon>
        <taxon>Lysobacter</taxon>
    </lineage>
</organism>
<keyword evidence="4" id="KW-1185">Reference proteome</keyword>
<sequence>MHLLLVALIAIPAVAAPARSVTQAMQAAAAAADTSGHADGPCDQMRPSPGSQQPCDCCASRTCDISACLGTGCLPGLPQLIASVPNVTAAQAWRQPPVPTGAIETPFRPPIV</sequence>
<reference evidence="3 4" key="1">
    <citation type="submission" date="2023-05" db="EMBL/GenBank/DDBJ databases">
        <title>Lysobacter sp. strain LF1 Genome sequencing and assembly.</title>
        <authorList>
            <person name="Jung Y."/>
        </authorList>
    </citation>
    <scope>NUCLEOTIDE SEQUENCE [LARGE SCALE GENOMIC DNA]</scope>
    <source>
        <strain evidence="3 4">LF1</strain>
    </source>
</reference>
<comment type="caution">
    <text evidence="3">The sequence shown here is derived from an EMBL/GenBank/DDBJ whole genome shotgun (WGS) entry which is preliminary data.</text>
</comment>
<evidence type="ECO:0008006" key="5">
    <source>
        <dbReference type="Google" id="ProtNLM"/>
    </source>
</evidence>
<evidence type="ECO:0000313" key="3">
    <source>
        <dbReference type="EMBL" id="MDI9239122.1"/>
    </source>
</evidence>
<keyword evidence="2" id="KW-0732">Signal</keyword>
<protein>
    <recommendedName>
        <fullName evidence="5">CopL family metal-binding regulatory protein</fullName>
    </recommendedName>
</protein>